<evidence type="ECO:0000313" key="6">
    <source>
        <dbReference type="Proteomes" id="UP000813463"/>
    </source>
</evidence>
<dbReference type="AlphaFoldDB" id="A0A9R0I9E5"/>
<dbReference type="PRINTS" id="PR00421">
    <property type="entry name" value="THIOREDOXIN"/>
</dbReference>
<dbReference type="Proteomes" id="UP000813463">
    <property type="component" value="Chromosome 1"/>
</dbReference>
<dbReference type="KEGG" id="soe:110784448"/>
<dbReference type="SUPFAM" id="SSF52833">
    <property type="entry name" value="Thioredoxin-like"/>
    <property type="match status" value="1"/>
</dbReference>
<evidence type="ECO:0000313" key="7">
    <source>
        <dbReference type="RefSeq" id="XP_021844595.1"/>
    </source>
</evidence>
<sequence>MGARLSTIPENRGPLVSATAGPGSYPSGYNKPAASRDRYNWSNSFPAENKAPAAPVCAAFPFPPANSNPSNNYPAATTTKSSSVAAGCGGDVAGGGRGGAFPVNVKPANTKEVIVFHSSTKWKEYFEASKQSNKLVVIYFTATWCGPCRYMEPSIKEIAAKHTDIDLVKIDVDELFNVSREYGVQAMPTFLFMKKGKQIDKVVGARKEELQRKVEKHKA</sequence>
<dbReference type="PANTHER" id="PTHR10438">
    <property type="entry name" value="THIOREDOXIN"/>
    <property type="match status" value="1"/>
</dbReference>
<evidence type="ECO:0000256" key="3">
    <source>
        <dbReference type="ARBA" id="ARBA00023284"/>
    </source>
</evidence>
<keyword evidence="2" id="KW-1015">Disulfide bond</keyword>
<protein>
    <submittedName>
        <fullName evidence="7">Thioredoxin H-type</fullName>
    </submittedName>
</protein>
<name>A0A9R0I9E5_SPIOL</name>
<evidence type="ECO:0000259" key="5">
    <source>
        <dbReference type="PROSITE" id="PS51352"/>
    </source>
</evidence>
<dbReference type="RefSeq" id="XP_021844595.1">
    <property type="nucleotide sequence ID" value="XM_021988903.2"/>
</dbReference>
<dbReference type="FunFam" id="3.40.30.10:FF:000245">
    <property type="entry name" value="Thioredoxin"/>
    <property type="match status" value="1"/>
</dbReference>
<evidence type="ECO:0000256" key="1">
    <source>
        <dbReference type="ARBA" id="ARBA00022982"/>
    </source>
</evidence>
<evidence type="ECO:0000256" key="4">
    <source>
        <dbReference type="SAM" id="MobiDB-lite"/>
    </source>
</evidence>
<dbReference type="PROSITE" id="PS51352">
    <property type="entry name" value="THIOREDOXIN_2"/>
    <property type="match status" value="1"/>
</dbReference>
<proteinExistence type="predicted"/>
<dbReference type="InterPro" id="IPR017937">
    <property type="entry name" value="Thioredoxin_CS"/>
</dbReference>
<feature type="domain" description="Thioredoxin" evidence="5">
    <location>
        <begin position="92"/>
        <end position="219"/>
    </location>
</feature>
<keyword evidence="3" id="KW-0676">Redox-active center</keyword>
<reference evidence="6" key="1">
    <citation type="journal article" date="2021" name="Nat. Commun.">
        <title>Genomic analyses provide insights into spinach domestication and the genetic basis of agronomic traits.</title>
        <authorList>
            <person name="Cai X."/>
            <person name="Sun X."/>
            <person name="Xu C."/>
            <person name="Sun H."/>
            <person name="Wang X."/>
            <person name="Ge C."/>
            <person name="Zhang Z."/>
            <person name="Wang Q."/>
            <person name="Fei Z."/>
            <person name="Jiao C."/>
            <person name="Wang Q."/>
        </authorList>
    </citation>
    <scope>NUCLEOTIDE SEQUENCE [LARGE SCALE GENOMIC DNA]</scope>
    <source>
        <strain evidence="6">cv. Varoflay</strain>
    </source>
</reference>
<dbReference type="Pfam" id="PF00085">
    <property type="entry name" value="Thioredoxin"/>
    <property type="match status" value="1"/>
</dbReference>
<dbReference type="OrthoDB" id="10263751at2759"/>
<keyword evidence="6" id="KW-1185">Reference proteome</keyword>
<organism evidence="6 7">
    <name type="scientific">Spinacia oleracea</name>
    <name type="common">Spinach</name>
    <dbReference type="NCBI Taxonomy" id="3562"/>
    <lineage>
        <taxon>Eukaryota</taxon>
        <taxon>Viridiplantae</taxon>
        <taxon>Streptophyta</taxon>
        <taxon>Embryophyta</taxon>
        <taxon>Tracheophyta</taxon>
        <taxon>Spermatophyta</taxon>
        <taxon>Magnoliopsida</taxon>
        <taxon>eudicotyledons</taxon>
        <taxon>Gunneridae</taxon>
        <taxon>Pentapetalae</taxon>
        <taxon>Caryophyllales</taxon>
        <taxon>Chenopodiaceae</taxon>
        <taxon>Chenopodioideae</taxon>
        <taxon>Anserineae</taxon>
        <taxon>Spinacia</taxon>
    </lineage>
</organism>
<dbReference type="InterPro" id="IPR036249">
    <property type="entry name" value="Thioredoxin-like_sf"/>
</dbReference>
<keyword evidence="1" id="KW-0813">Transport</keyword>
<feature type="region of interest" description="Disordered" evidence="4">
    <location>
        <begin position="1"/>
        <end position="33"/>
    </location>
</feature>
<gene>
    <name evidence="7" type="primary">LOC110784448</name>
</gene>
<keyword evidence="1" id="KW-0249">Electron transport</keyword>
<dbReference type="GeneID" id="110784448"/>
<dbReference type="InterPro" id="IPR050620">
    <property type="entry name" value="Thioredoxin_H-type-like"/>
</dbReference>
<dbReference type="CDD" id="cd02947">
    <property type="entry name" value="TRX_family"/>
    <property type="match status" value="1"/>
</dbReference>
<dbReference type="PANTHER" id="PTHR10438:SF463">
    <property type="entry name" value="THIOREDOXIN"/>
    <property type="match status" value="1"/>
</dbReference>
<reference evidence="7" key="2">
    <citation type="submission" date="2025-08" db="UniProtKB">
        <authorList>
            <consortium name="RefSeq"/>
        </authorList>
    </citation>
    <scope>IDENTIFICATION</scope>
    <source>
        <tissue evidence="7">Leaf</tissue>
    </source>
</reference>
<dbReference type="InterPro" id="IPR013766">
    <property type="entry name" value="Thioredoxin_domain"/>
</dbReference>
<accession>A0A9R0I9E5</accession>
<evidence type="ECO:0000256" key="2">
    <source>
        <dbReference type="ARBA" id="ARBA00023157"/>
    </source>
</evidence>
<dbReference type="Gene3D" id="3.40.30.10">
    <property type="entry name" value="Glutaredoxin"/>
    <property type="match status" value="1"/>
</dbReference>
<dbReference type="PROSITE" id="PS00194">
    <property type="entry name" value="THIOREDOXIN_1"/>
    <property type="match status" value="1"/>
</dbReference>